<accession>A0AAE6M7C0</accession>
<organism evidence="1 2">
    <name type="scientific">Treponema phagedenis</name>
    <dbReference type="NCBI Taxonomy" id="162"/>
    <lineage>
        <taxon>Bacteria</taxon>
        <taxon>Pseudomonadati</taxon>
        <taxon>Spirochaetota</taxon>
        <taxon>Spirochaetia</taxon>
        <taxon>Spirochaetales</taxon>
        <taxon>Treponemataceae</taxon>
        <taxon>Treponema</taxon>
    </lineage>
</organism>
<dbReference type="RefSeq" id="WP_148878791.1">
    <property type="nucleotide sequence ID" value="NZ_CP042813.1"/>
</dbReference>
<reference evidence="1 2" key="1">
    <citation type="submission" date="2019-08" db="EMBL/GenBank/DDBJ databases">
        <authorList>
            <person name="Kuhnert P."/>
        </authorList>
    </citation>
    <scope>NUCLEOTIDE SEQUENCE [LARGE SCALE GENOMIC DNA]</scope>
    <source>
        <strain evidence="1 2">B36.5</strain>
    </source>
</reference>
<proteinExistence type="predicted"/>
<name>A0AAE6M7C0_TREPH</name>
<dbReference type="AlphaFoldDB" id="A0AAE6M7C0"/>
<evidence type="ECO:0000313" key="1">
    <source>
        <dbReference type="EMBL" id="QEJ97605.1"/>
    </source>
</evidence>
<protein>
    <submittedName>
        <fullName evidence="1">Uncharacterized protein</fullName>
    </submittedName>
</protein>
<dbReference type="EMBL" id="CP042817">
    <property type="protein sequence ID" value="QEJ97605.1"/>
    <property type="molecule type" value="Genomic_DNA"/>
</dbReference>
<gene>
    <name evidence="1" type="ORF">FUT82_06075</name>
</gene>
<sequence length="313" mass="35068">MNELYTVEIVAFNDFGESAPCKYENKDSDNKIHMAAITYNLVGGYMKNRKQDVQSGTMAEQYGTKKGTATPVDPENPGMDNQVVDFYHYSTKAIPLATAELAPTPLRPEAWAGRKAQTDAGYSYKLWGWYDGEPELSTLNGNPPVVTVPNKTKVLEILAQKTENMVYSARWNVVMNSFNFTFPIYTEGPQITDYKNIKKLRIKEKQPSTTPPTYEIVDQDAIELKPTEGKLLSATWFVGGTKVDDPARGIYTAPSNTHPVGKSELKLLFDKDGITDFTKKYIVTVVYEYENTSTPPVTEWYSSSCTVEVVKTN</sequence>
<dbReference type="Proteomes" id="UP000323594">
    <property type="component" value="Chromosome"/>
</dbReference>
<evidence type="ECO:0000313" key="2">
    <source>
        <dbReference type="Proteomes" id="UP000323594"/>
    </source>
</evidence>